<sequence>MVPMTRMPRYQCSRCHLRIYGQLIGQKISNLWSATRRFRVRGFFLSRLFILHFSGCKWRRRGREKSTWSYSPSWCRFLRPRESCALPAILRCKSKY</sequence>
<proteinExistence type="predicted"/>
<organism evidence="1 2">
    <name type="scientific">Zopfia rhizophila CBS 207.26</name>
    <dbReference type="NCBI Taxonomy" id="1314779"/>
    <lineage>
        <taxon>Eukaryota</taxon>
        <taxon>Fungi</taxon>
        <taxon>Dikarya</taxon>
        <taxon>Ascomycota</taxon>
        <taxon>Pezizomycotina</taxon>
        <taxon>Dothideomycetes</taxon>
        <taxon>Dothideomycetes incertae sedis</taxon>
        <taxon>Zopfiaceae</taxon>
        <taxon>Zopfia</taxon>
    </lineage>
</organism>
<protein>
    <submittedName>
        <fullName evidence="1">Uncharacterized protein</fullName>
    </submittedName>
</protein>
<dbReference type="Proteomes" id="UP000800200">
    <property type="component" value="Unassembled WGS sequence"/>
</dbReference>
<name>A0A6A6EET8_9PEZI</name>
<dbReference type="EMBL" id="ML994621">
    <property type="protein sequence ID" value="KAF2189342.1"/>
    <property type="molecule type" value="Genomic_DNA"/>
</dbReference>
<reference evidence="1" key="1">
    <citation type="journal article" date="2020" name="Stud. Mycol.">
        <title>101 Dothideomycetes genomes: a test case for predicting lifestyles and emergence of pathogens.</title>
        <authorList>
            <person name="Haridas S."/>
            <person name="Albert R."/>
            <person name="Binder M."/>
            <person name="Bloem J."/>
            <person name="Labutti K."/>
            <person name="Salamov A."/>
            <person name="Andreopoulos B."/>
            <person name="Baker S."/>
            <person name="Barry K."/>
            <person name="Bills G."/>
            <person name="Bluhm B."/>
            <person name="Cannon C."/>
            <person name="Castanera R."/>
            <person name="Culley D."/>
            <person name="Daum C."/>
            <person name="Ezra D."/>
            <person name="Gonzalez J."/>
            <person name="Henrissat B."/>
            <person name="Kuo A."/>
            <person name="Liang C."/>
            <person name="Lipzen A."/>
            <person name="Lutzoni F."/>
            <person name="Magnuson J."/>
            <person name="Mondo S."/>
            <person name="Nolan M."/>
            <person name="Ohm R."/>
            <person name="Pangilinan J."/>
            <person name="Park H.-J."/>
            <person name="Ramirez L."/>
            <person name="Alfaro M."/>
            <person name="Sun H."/>
            <person name="Tritt A."/>
            <person name="Yoshinaga Y."/>
            <person name="Zwiers L.-H."/>
            <person name="Turgeon B."/>
            <person name="Goodwin S."/>
            <person name="Spatafora J."/>
            <person name="Crous P."/>
            <person name="Grigoriev I."/>
        </authorList>
    </citation>
    <scope>NUCLEOTIDE SEQUENCE</scope>
    <source>
        <strain evidence="1">CBS 207.26</strain>
    </source>
</reference>
<feature type="non-terminal residue" evidence="1">
    <location>
        <position position="96"/>
    </location>
</feature>
<dbReference type="AlphaFoldDB" id="A0A6A6EET8"/>
<evidence type="ECO:0000313" key="1">
    <source>
        <dbReference type="EMBL" id="KAF2189342.1"/>
    </source>
</evidence>
<accession>A0A6A6EET8</accession>
<gene>
    <name evidence="1" type="ORF">K469DRAFT_626274</name>
</gene>
<evidence type="ECO:0000313" key="2">
    <source>
        <dbReference type="Proteomes" id="UP000800200"/>
    </source>
</evidence>
<keyword evidence="2" id="KW-1185">Reference proteome</keyword>